<evidence type="ECO:0000313" key="1">
    <source>
        <dbReference type="EMBL" id="MBB6142679.1"/>
    </source>
</evidence>
<dbReference type="AlphaFoldDB" id="A0A841JSD4"/>
<keyword evidence="2" id="KW-1185">Reference proteome</keyword>
<sequence length="245" mass="26888">MRSRLRVGIGCGVVAILAVGMPVLRAQAGGGIFVTPIPNAPFSGTVRVERTVIQPNGNNLQLWSEREIARDNQGRIYNEFRPFVPTTTKTLPDATVIHLYDPQNRMTEYLYPQRKTYQVMILGRPPATDTPDDFASPTAAAGPTSEFTRQEDLGYRTIAGLQVHGVSITQTLTAAESGTGQQVTVTNEYWYSEALRLNLVTKHNDPRTGSLTMTVTQIDRHEPSAALFGVRANYRMAGLGKPSGR</sequence>
<name>A0A841JSD4_9BACT</name>
<organism evidence="1 2">
    <name type="scientific">Silvibacterium bohemicum</name>
    <dbReference type="NCBI Taxonomy" id="1577686"/>
    <lineage>
        <taxon>Bacteria</taxon>
        <taxon>Pseudomonadati</taxon>
        <taxon>Acidobacteriota</taxon>
        <taxon>Terriglobia</taxon>
        <taxon>Terriglobales</taxon>
        <taxon>Acidobacteriaceae</taxon>
        <taxon>Silvibacterium</taxon>
    </lineage>
</organism>
<dbReference type="OrthoDB" id="115149at2"/>
<comment type="caution">
    <text evidence="1">The sequence shown here is derived from an EMBL/GenBank/DDBJ whole genome shotgun (WGS) entry which is preliminary data.</text>
</comment>
<accession>A0A841JSD4</accession>
<dbReference type="EMBL" id="JACHEK010000001">
    <property type="protein sequence ID" value="MBB6142679.1"/>
    <property type="molecule type" value="Genomic_DNA"/>
</dbReference>
<dbReference type="Proteomes" id="UP000538666">
    <property type="component" value="Unassembled WGS sequence"/>
</dbReference>
<protein>
    <submittedName>
        <fullName evidence="1">Uncharacterized protein</fullName>
    </submittedName>
</protein>
<gene>
    <name evidence="1" type="ORF">HNQ77_000617</name>
</gene>
<evidence type="ECO:0000313" key="2">
    <source>
        <dbReference type="Proteomes" id="UP000538666"/>
    </source>
</evidence>
<reference evidence="1 2" key="1">
    <citation type="submission" date="2020-08" db="EMBL/GenBank/DDBJ databases">
        <title>Genomic Encyclopedia of Type Strains, Phase IV (KMG-IV): sequencing the most valuable type-strain genomes for metagenomic binning, comparative biology and taxonomic classification.</title>
        <authorList>
            <person name="Goeker M."/>
        </authorList>
    </citation>
    <scope>NUCLEOTIDE SEQUENCE [LARGE SCALE GENOMIC DNA]</scope>
    <source>
        <strain evidence="1 2">DSM 103733</strain>
    </source>
</reference>
<proteinExistence type="predicted"/>
<dbReference type="RefSeq" id="WP_156185763.1">
    <property type="nucleotide sequence ID" value="NZ_JACHEK010000001.1"/>
</dbReference>